<evidence type="ECO:0000256" key="1">
    <source>
        <dbReference type="SAM" id="MobiDB-lite"/>
    </source>
</evidence>
<feature type="transmembrane region" description="Helical" evidence="2">
    <location>
        <begin position="122"/>
        <end position="150"/>
    </location>
</feature>
<protein>
    <submittedName>
        <fullName evidence="3">Uncharacterized protein</fullName>
    </submittedName>
</protein>
<evidence type="ECO:0000313" key="4">
    <source>
        <dbReference type="Proteomes" id="UP000218505"/>
    </source>
</evidence>
<dbReference type="Pfam" id="PF11139">
    <property type="entry name" value="SfLAP"/>
    <property type="match status" value="1"/>
</dbReference>
<gene>
    <name evidence="3" type="ORF">CNX65_24035</name>
</gene>
<keyword evidence="2" id="KW-0812">Transmembrane</keyword>
<sequence>MAAGGAVGAGDEDVGRFSGGHGPSGIKRTVGPHQRYGLSVRLTSPCSGRATPLPRLGCPPLRHPAPTTLVRRRAGDRGDRVGVKDLITVGGLALLDSLNITLFLVTLHLLLAHRRPLSRVLVLLGVFAGVYAVVGIAVVAGAGVALGAIGERGVDHVQLVAGVALLLYGLLAKVDRPPRDDEASAGRGHLVVAGLALAVAAVEVATALPYLAALATIGRADPGPGAGSALVVAYCLVVVAPCLIAALAYLAHRERWHERFSGLATRLRSGDGGRRGVLLLCVVAGFYVAGDALARLEFFGLVDLTDEQLRQIRGG</sequence>
<dbReference type="Proteomes" id="UP000218505">
    <property type="component" value="Chromosome"/>
</dbReference>
<feature type="transmembrane region" description="Helical" evidence="2">
    <location>
        <begin position="190"/>
        <end position="211"/>
    </location>
</feature>
<feature type="transmembrane region" description="Helical" evidence="2">
    <location>
        <begin position="231"/>
        <end position="251"/>
    </location>
</feature>
<reference evidence="3" key="1">
    <citation type="submission" date="2017-09" db="EMBL/GenBank/DDBJ databases">
        <title>Complete Genome Sequence of ansamitocin-producing Bacterium Actinosynnema pretiosum X47.</title>
        <authorList>
            <person name="Cao G."/>
            <person name="Zong G."/>
            <person name="Zhong C."/>
            <person name="Fu J."/>
        </authorList>
    </citation>
    <scope>NUCLEOTIDE SEQUENCE [LARGE SCALE GENOMIC DNA]</scope>
    <source>
        <strain evidence="3">X47</strain>
    </source>
</reference>
<feature type="transmembrane region" description="Helical" evidence="2">
    <location>
        <begin position="86"/>
        <end position="110"/>
    </location>
</feature>
<organism evidence="3 4">
    <name type="scientific">Actinosynnema pretiosum</name>
    <dbReference type="NCBI Taxonomy" id="42197"/>
    <lineage>
        <taxon>Bacteria</taxon>
        <taxon>Bacillati</taxon>
        <taxon>Actinomycetota</taxon>
        <taxon>Actinomycetes</taxon>
        <taxon>Pseudonocardiales</taxon>
        <taxon>Pseudonocardiaceae</taxon>
        <taxon>Actinosynnema</taxon>
    </lineage>
</organism>
<feature type="transmembrane region" description="Helical" evidence="2">
    <location>
        <begin position="272"/>
        <end position="290"/>
    </location>
</feature>
<dbReference type="InterPro" id="IPR021315">
    <property type="entry name" value="Gap/Sap"/>
</dbReference>
<dbReference type="EMBL" id="CP023445">
    <property type="protein sequence ID" value="ATE55967.1"/>
    <property type="molecule type" value="Genomic_DNA"/>
</dbReference>
<keyword evidence="2" id="KW-0472">Membrane</keyword>
<dbReference type="KEGG" id="apre:CNX65_24035"/>
<dbReference type="AlphaFoldDB" id="A0A290ZAC7"/>
<keyword evidence="2" id="KW-1133">Transmembrane helix</keyword>
<feature type="region of interest" description="Disordered" evidence="1">
    <location>
        <begin position="1"/>
        <end position="31"/>
    </location>
</feature>
<proteinExistence type="predicted"/>
<evidence type="ECO:0000313" key="3">
    <source>
        <dbReference type="EMBL" id="ATE55967.1"/>
    </source>
</evidence>
<evidence type="ECO:0000256" key="2">
    <source>
        <dbReference type="SAM" id="Phobius"/>
    </source>
</evidence>
<name>A0A290ZAC7_9PSEU</name>
<feature type="transmembrane region" description="Helical" evidence="2">
    <location>
        <begin position="156"/>
        <end position="174"/>
    </location>
</feature>
<accession>A0A290ZAC7</accession>
<keyword evidence="4" id="KW-1185">Reference proteome</keyword>